<dbReference type="InterPro" id="IPR056083">
    <property type="entry name" value="DUF7666"/>
</dbReference>
<accession>A0A8S5QUG7</accession>
<feature type="domain" description="DUF7666" evidence="1">
    <location>
        <begin position="1"/>
        <end position="93"/>
    </location>
</feature>
<protein>
    <recommendedName>
        <fullName evidence="1">DUF7666 domain-containing protein</fullName>
    </recommendedName>
</protein>
<sequence>MKVYKGTDKDMRCKGLQYELGKAVTVDGEIKLCERGLHACEMPLDVLNYYTPATSRYFVAELDGVTGEKQDDTKRVGNKLALKAELSIAGLVKAQIEYIKEKATLENTKHAMGYRSAASATGDWGAASATGNRGAASATGKACVALSTGINGKVMGEIGNAIVCVERGDWNGETYPIEAILSAVVDGETIKAGVWYTVKDGKWVEAE</sequence>
<dbReference type="Pfam" id="PF24703">
    <property type="entry name" value="DUF7666"/>
    <property type="match status" value="1"/>
</dbReference>
<name>A0A8S5QUG7_9CAUD</name>
<evidence type="ECO:0000313" key="2">
    <source>
        <dbReference type="EMBL" id="DAE22610.1"/>
    </source>
</evidence>
<organism evidence="2">
    <name type="scientific">Siphoviridae sp. ct5co22</name>
    <dbReference type="NCBI Taxonomy" id="2826294"/>
    <lineage>
        <taxon>Viruses</taxon>
        <taxon>Duplodnaviria</taxon>
        <taxon>Heunggongvirae</taxon>
        <taxon>Uroviricota</taxon>
        <taxon>Caudoviricetes</taxon>
    </lineage>
</organism>
<dbReference type="EMBL" id="BK015735">
    <property type="protein sequence ID" value="DAE22610.1"/>
    <property type="molecule type" value="Genomic_DNA"/>
</dbReference>
<evidence type="ECO:0000259" key="1">
    <source>
        <dbReference type="Pfam" id="PF24703"/>
    </source>
</evidence>
<reference evidence="2" key="1">
    <citation type="journal article" date="2021" name="Proc. Natl. Acad. Sci. U.S.A.">
        <title>A Catalog of Tens of Thousands of Viruses from Human Metagenomes Reveals Hidden Associations with Chronic Diseases.</title>
        <authorList>
            <person name="Tisza M.J."/>
            <person name="Buck C.B."/>
        </authorList>
    </citation>
    <scope>NUCLEOTIDE SEQUENCE</scope>
    <source>
        <strain evidence="2">Ct5co22</strain>
    </source>
</reference>
<proteinExistence type="predicted"/>